<dbReference type="Gramene" id="OMO68194">
    <property type="protein sequence ID" value="OMO68194"/>
    <property type="gene ID" value="CCACVL1_20031"/>
</dbReference>
<dbReference type="STRING" id="210143.A0A1R3HCW7"/>
<organism evidence="9 10">
    <name type="scientific">Corchorus capsularis</name>
    <name type="common">Jute</name>
    <dbReference type="NCBI Taxonomy" id="210143"/>
    <lineage>
        <taxon>Eukaryota</taxon>
        <taxon>Viridiplantae</taxon>
        <taxon>Streptophyta</taxon>
        <taxon>Embryophyta</taxon>
        <taxon>Tracheophyta</taxon>
        <taxon>Spermatophyta</taxon>
        <taxon>Magnoliopsida</taxon>
        <taxon>eudicotyledons</taxon>
        <taxon>Gunneridae</taxon>
        <taxon>Pentapetalae</taxon>
        <taxon>rosids</taxon>
        <taxon>malvids</taxon>
        <taxon>Malvales</taxon>
        <taxon>Malvaceae</taxon>
        <taxon>Grewioideae</taxon>
        <taxon>Apeibeae</taxon>
        <taxon>Corchorus</taxon>
    </lineage>
</organism>
<comment type="caution">
    <text evidence="9">The sequence shown here is derived from an EMBL/GenBank/DDBJ whole genome shotgun (WGS) entry which is preliminary data.</text>
</comment>
<dbReference type="NCBIfam" id="TIGR01568">
    <property type="entry name" value="A_thal_3678"/>
    <property type="match status" value="1"/>
</dbReference>
<keyword evidence="2 6" id="KW-0678">Repressor</keyword>
<dbReference type="Pfam" id="PF04844">
    <property type="entry name" value="Ovate"/>
    <property type="match status" value="1"/>
</dbReference>
<keyword evidence="3 6" id="KW-0805">Transcription regulation</keyword>
<evidence type="ECO:0000256" key="3">
    <source>
        <dbReference type="ARBA" id="ARBA00023015"/>
    </source>
</evidence>
<gene>
    <name evidence="9" type="ORF">CCACVL1_20031</name>
</gene>
<dbReference type="PANTHER" id="PTHR33057">
    <property type="entry name" value="TRANSCRIPTION REPRESSOR OFP7-RELATED"/>
    <property type="match status" value="1"/>
</dbReference>
<keyword evidence="10" id="KW-1185">Reference proteome</keyword>
<feature type="domain" description="OVATE" evidence="8">
    <location>
        <begin position="106"/>
        <end position="165"/>
    </location>
</feature>
<proteinExistence type="predicted"/>
<dbReference type="PROSITE" id="PS51754">
    <property type="entry name" value="OVATE"/>
    <property type="match status" value="1"/>
</dbReference>
<evidence type="ECO:0000256" key="5">
    <source>
        <dbReference type="ARBA" id="ARBA00023242"/>
    </source>
</evidence>
<comment type="subcellular location">
    <subcellularLocation>
        <location evidence="1 6">Nucleus</location>
    </subcellularLocation>
</comment>
<dbReference type="OrthoDB" id="689823at2759"/>
<dbReference type="InterPro" id="IPR038933">
    <property type="entry name" value="Ovate"/>
</dbReference>
<dbReference type="OMA" id="CKQPRTD"/>
<evidence type="ECO:0000259" key="8">
    <source>
        <dbReference type="PROSITE" id="PS51754"/>
    </source>
</evidence>
<keyword evidence="4 6" id="KW-0804">Transcription</keyword>
<dbReference type="GO" id="GO:0005634">
    <property type="term" value="C:nucleus"/>
    <property type="evidence" value="ECO:0007669"/>
    <property type="project" value="UniProtKB-SubCell"/>
</dbReference>
<evidence type="ECO:0000256" key="1">
    <source>
        <dbReference type="ARBA" id="ARBA00004123"/>
    </source>
</evidence>
<evidence type="ECO:0000313" key="9">
    <source>
        <dbReference type="EMBL" id="OMO68194.1"/>
    </source>
</evidence>
<evidence type="ECO:0000256" key="4">
    <source>
        <dbReference type="ARBA" id="ARBA00023163"/>
    </source>
</evidence>
<reference evidence="9 10" key="1">
    <citation type="submission" date="2013-09" db="EMBL/GenBank/DDBJ databases">
        <title>Corchorus capsularis genome sequencing.</title>
        <authorList>
            <person name="Alam M."/>
            <person name="Haque M.S."/>
            <person name="Islam M.S."/>
            <person name="Emdad E.M."/>
            <person name="Islam M.M."/>
            <person name="Ahmed B."/>
            <person name="Halim A."/>
            <person name="Hossen Q.M.M."/>
            <person name="Hossain M.Z."/>
            <person name="Ahmed R."/>
            <person name="Khan M.M."/>
            <person name="Islam R."/>
            <person name="Rashid M.M."/>
            <person name="Khan S.A."/>
            <person name="Rahman M.S."/>
            <person name="Alam M."/>
        </authorList>
    </citation>
    <scope>NUCLEOTIDE SEQUENCE [LARGE SCALE GENOMIC DNA]</scope>
    <source>
        <strain evidence="10">cv. CVL-1</strain>
        <tissue evidence="9">Whole seedling</tissue>
    </source>
</reference>
<feature type="compositionally biased region" description="Polar residues" evidence="7">
    <location>
        <begin position="192"/>
        <end position="203"/>
    </location>
</feature>
<dbReference type="PANTHER" id="PTHR33057:SF26">
    <property type="entry name" value="TRANSCRIPTION REPRESSOR OFP13"/>
    <property type="match status" value="1"/>
</dbReference>
<evidence type="ECO:0000256" key="6">
    <source>
        <dbReference type="RuleBase" id="RU367028"/>
    </source>
</evidence>
<evidence type="ECO:0000313" key="10">
    <source>
        <dbReference type="Proteomes" id="UP000188268"/>
    </source>
</evidence>
<feature type="region of interest" description="Disordered" evidence="7">
    <location>
        <begin position="190"/>
        <end position="212"/>
    </location>
</feature>
<dbReference type="GO" id="GO:0045892">
    <property type="term" value="P:negative regulation of DNA-templated transcription"/>
    <property type="evidence" value="ECO:0007669"/>
    <property type="project" value="UniProtKB-UniRule"/>
</dbReference>
<protein>
    <recommendedName>
        <fullName evidence="6">Transcription repressor</fullName>
    </recommendedName>
    <alternativeName>
        <fullName evidence="6">Ovate family protein</fullName>
    </alternativeName>
</protein>
<evidence type="ECO:0000256" key="2">
    <source>
        <dbReference type="ARBA" id="ARBA00022491"/>
    </source>
</evidence>
<dbReference type="InterPro" id="IPR006458">
    <property type="entry name" value="Ovate_C"/>
</dbReference>
<evidence type="ECO:0000256" key="7">
    <source>
        <dbReference type="SAM" id="MobiDB-lite"/>
    </source>
</evidence>
<keyword evidence="5 6" id="KW-0539">Nucleus</keyword>
<sequence length="212" mass="23673">MKLVPIPSLFKKKEEAWQWGSCKHPKTLSFRAGNDDVFKTVNSIFLDEITTTTSCSSDEVDPLEMVVKGARSERLFFEPGGHTSSILAAEAELEPKGLGFRESVVLSMDSVDPYLDFRRSMEEMVETHGLKDWECLEELLAWYLKVNGKTNHGFIITAFIDLLLDLSYSSSSHNSSTSYSSAISSFPPSPLCSSQGDHGNNEIQEQERIVLP</sequence>
<dbReference type="AlphaFoldDB" id="A0A1R3HCW7"/>
<name>A0A1R3HCW7_COCAP</name>
<accession>A0A1R3HCW7</accession>
<comment type="function">
    <text evidence="6">Transcriptional repressor that regulates multiple aspects of plant growth and development.</text>
</comment>
<dbReference type="Proteomes" id="UP000188268">
    <property type="component" value="Unassembled WGS sequence"/>
</dbReference>
<dbReference type="EMBL" id="AWWV01012227">
    <property type="protein sequence ID" value="OMO68194.1"/>
    <property type="molecule type" value="Genomic_DNA"/>
</dbReference>